<name>A0A9X1ZWA3_9BACI</name>
<proteinExistence type="predicted"/>
<protein>
    <submittedName>
        <fullName evidence="2">Transcriptional regulator</fullName>
    </submittedName>
</protein>
<feature type="transmembrane region" description="Helical" evidence="1">
    <location>
        <begin position="38"/>
        <end position="59"/>
    </location>
</feature>
<reference evidence="2" key="1">
    <citation type="submission" date="2022-02" db="EMBL/GenBank/DDBJ databases">
        <title>Halalkalibacter sp. nov. isolated from Lonar Lake, India.</title>
        <authorList>
            <person name="Joshi A."/>
            <person name="Thite S."/>
            <person name="Lodha T."/>
        </authorList>
    </citation>
    <scope>NUCLEOTIDE SEQUENCE</scope>
    <source>
        <strain evidence="2">MEB205</strain>
    </source>
</reference>
<organism evidence="2 3">
    <name type="scientific">Halalkalibacter alkaliphilus</name>
    <dbReference type="NCBI Taxonomy" id="2917993"/>
    <lineage>
        <taxon>Bacteria</taxon>
        <taxon>Bacillati</taxon>
        <taxon>Bacillota</taxon>
        <taxon>Bacilli</taxon>
        <taxon>Bacillales</taxon>
        <taxon>Bacillaceae</taxon>
        <taxon>Halalkalibacter</taxon>
    </lineage>
</organism>
<dbReference type="Proteomes" id="UP001139150">
    <property type="component" value="Unassembled WGS sequence"/>
</dbReference>
<keyword evidence="1" id="KW-0812">Transmembrane</keyword>
<accession>A0A9X1ZWA3</accession>
<evidence type="ECO:0000313" key="3">
    <source>
        <dbReference type="Proteomes" id="UP001139150"/>
    </source>
</evidence>
<gene>
    <name evidence="2" type="ORF">MF646_06095</name>
</gene>
<comment type="caution">
    <text evidence="2">The sequence shown here is derived from an EMBL/GenBank/DDBJ whole genome shotgun (WGS) entry which is preliminary data.</text>
</comment>
<sequence>MTTFELYVVLPLVVVLLLTQSTLLFIDAKKKGSFAWFWGIWGLIQFPLPTVFYLLFVILPRRRKAKRNEMER</sequence>
<dbReference type="AlphaFoldDB" id="A0A9X1ZWA3"/>
<keyword evidence="3" id="KW-1185">Reference proteome</keyword>
<keyword evidence="1" id="KW-1133">Transmembrane helix</keyword>
<dbReference type="EMBL" id="JAKRYL010000005">
    <property type="protein sequence ID" value="MCL7746694.1"/>
    <property type="molecule type" value="Genomic_DNA"/>
</dbReference>
<feature type="transmembrane region" description="Helical" evidence="1">
    <location>
        <begin position="7"/>
        <end position="26"/>
    </location>
</feature>
<evidence type="ECO:0000256" key="1">
    <source>
        <dbReference type="SAM" id="Phobius"/>
    </source>
</evidence>
<evidence type="ECO:0000313" key="2">
    <source>
        <dbReference type="EMBL" id="MCL7746694.1"/>
    </source>
</evidence>
<dbReference type="RefSeq" id="WP_250095610.1">
    <property type="nucleotide sequence ID" value="NZ_JAKRYL010000005.1"/>
</dbReference>
<keyword evidence="1" id="KW-0472">Membrane</keyword>